<dbReference type="Proteomes" id="UP000494261">
    <property type="component" value="Unassembled WGS sequence"/>
</dbReference>
<accession>A0A228HPD1</accession>
<reference evidence="4" key="1">
    <citation type="submission" date="2017-06" db="EMBL/GenBank/DDBJ databases">
        <authorList>
            <person name="LiPuma J."/>
            <person name="Spilker T."/>
        </authorList>
    </citation>
    <scope>NUCLEOTIDE SEQUENCE [LARGE SCALE GENOMIC DNA]</scope>
    <source>
        <strain evidence="4">AU17325</strain>
    </source>
</reference>
<dbReference type="EMBL" id="CABVQC010000076">
    <property type="protein sequence ID" value="VWC44022.1"/>
    <property type="molecule type" value="Genomic_DNA"/>
</dbReference>
<reference evidence="3 5" key="4">
    <citation type="submission" date="2019-09" db="EMBL/GenBank/DDBJ databases">
        <authorList>
            <person name="Depoorter E."/>
        </authorList>
    </citation>
    <scope>NUCLEOTIDE SEQUENCE [LARGE SCALE GENOMIC DNA]</scope>
    <source>
        <strain evidence="3">LMG 13014</strain>
    </source>
</reference>
<accession>A0A6P2SLC0</accession>
<dbReference type="GeneID" id="99664736"/>
<reference evidence="2" key="2">
    <citation type="submission" date="2017-06" db="EMBL/GenBank/DDBJ databases">
        <authorList>
            <person name="Kim H.J."/>
            <person name="Triplett B.A."/>
        </authorList>
    </citation>
    <scope>NUCLEOTIDE SEQUENCE [LARGE SCALE GENOMIC DNA]</scope>
    <source>
        <strain evidence="2">AU17325</strain>
    </source>
</reference>
<evidence type="ECO:0000313" key="4">
    <source>
        <dbReference type="Proteomes" id="UP000214600"/>
    </source>
</evidence>
<evidence type="ECO:0008006" key="6">
    <source>
        <dbReference type="Google" id="ProtNLM"/>
    </source>
</evidence>
<gene>
    <name evidence="3" type="ORF">BLA13014_07120</name>
    <name evidence="2" type="ORF">CFB84_41280</name>
</gene>
<evidence type="ECO:0000256" key="1">
    <source>
        <dbReference type="SAM" id="Phobius"/>
    </source>
</evidence>
<dbReference type="RefSeq" id="WP_025496616.1">
    <property type="nucleotide sequence ID" value="NZ_CABVQC010000076.1"/>
</dbReference>
<keyword evidence="1" id="KW-0812">Transmembrane</keyword>
<sequence>MIIDVNGKKVAFGLAWKRLVGGGTPESMAIARAREHKSVLIWTDDEALQVGLLPSADLTEKDVGAVKVPVFAAAKVISRIPGLKKNVLLALNNPNKTGTFILVGIYKGKPRDKFDLADISGEILEQKVAEYRDLLKNEPFDLIGDVRGIEGIYSTPIGVLAEHADEGSAMHRPKAQVPVRKVGIAVGIVLACFLIAKVASPVLMKKWRDYHDPKQPNPQKLYDDVIAQTRLMPSLKATDLAPWYQWFRELPWDVGGWRLAGTSCSFTPSAVMVCAIDYKRALTQGTYKTFVAALPEQWKHAYRFDQDVIHVQATSPVGPIGKIGQFLDQGPTENAVTMDFGSQLQGYQVAGKFTITPFGLFGADGLDASALQNTYKVATWSMDGPVRDFELLAKFPPYALVSSIAVVVQSDPQSTIDNSMFKATVKGQVLIRG</sequence>
<protein>
    <recommendedName>
        <fullName evidence="6">Pilin accessory protein (PilO)</fullName>
    </recommendedName>
</protein>
<evidence type="ECO:0000313" key="2">
    <source>
        <dbReference type="EMBL" id="OXI31958.1"/>
    </source>
</evidence>
<keyword evidence="1" id="KW-1133">Transmembrane helix</keyword>
<organism evidence="2 4">
    <name type="scientific">Burkholderia aenigmatica</name>
    <dbReference type="NCBI Taxonomy" id="2015348"/>
    <lineage>
        <taxon>Bacteria</taxon>
        <taxon>Pseudomonadati</taxon>
        <taxon>Pseudomonadota</taxon>
        <taxon>Betaproteobacteria</taxon>
        <taxon>Burkholderiales</taxon>
        <taxon>Burkholderiaceae</taxon>
        <taxon>Burkholderia</taxon>
        <taxon>Burkholderia cepacia complex</taxon>
    </lineage>
</organism>
<evidence type="ECO:0000313" key="5">
    <source>
        <dbReference type="Proteomes" id="UP000494261"/>
    </source>
</evidence>
<reference evidence="2 4" key="3">
    <citation type="submission" date="2017-08" db="EMBL/GenBank/DDBJ databases">
        <title>WGS of novel Burkholderia cepaca complex species.</title>
        <authorList>
            <person name="Lipuma J."/>
            <person name="Spilker T."/>
        </authorList>
    </citation>
    <scope>NUCLEOTIDE SEQUENCE [LARGE SCALE GENOMIC DNA]</scope>
    <source>
        <strain evidence="2 4">AU17325</strain>
    </source>
</reference>
<dbReference type="Proteomes" id="UP000214600">
    <property type="component" value="Unassembled WGS sequence"/>
</dbReference>
<keyword evidence="1" id="KW-0472">Membrane</keyword>
<dbReference type="EMBL" id="NKFA01000041">
    <property type="protein sequence ID" value="OXI31958.1"/>
    <property type="molecule type" value="Genomic_DNA"/>
</dbReference>
<feature type="transmembrane region" description="Helical" evidence="1">
    <location>
        <begin position="182"/>
        <end position="204"/>
    </location>
</feature>
<evidence type="ECO:0000313" key="3">
    <source>
        <dbReference type="EMBL" id="VWC44022.1"/>
    </source>
</evidence>
<dbReference type="OrthoDB" id="8951826at2"/>
<dbReference type="AlphaFoldDB" id="A0A228HPD1"/>
<name>A0A228HPD1_9BURK</name>
<proteinExistence type="predicted"/>